<proteinExistence type="predicted"/>
<name>A0A060BSD3_9FIRM</name>
<dbReference type="InterPro" id="IPR012341">
    <property type="entry name" value="6hp_glycosidase-like_sf"/>
</dbReference>
<protein>
    <submittedName>
        <fullName evidence="1">CAZy families GH65 protein</fullName>
    </submittedName>
</protein>
<dbReference type="GO" id="GO:0005975">
    <property type="term" value="P:carbohydrate metabolic process"/>
    <property type="evidence" value="ECO:0007669"/>
    <property type="project" value="InterPro"/>
</dbReference>
<reference evidence="1" key="1">
    <citation type="journal article" date="2013" name="Environ. Microbiol.">
        <title>Seasonally variable intestinal metagenomes of the red palm weevil (Rhynchophorus ferrugineus).</title>
        <authorList>
            <person name="Jia S."/>
            <person name="Zhang X."/>
            <person name="Zhang G."/>
            <person name="Yin A."/>
            <person name="Zhang S."/>
            <person name="Li F."/>
            <person name="Wang L."/>
            <person name="Zhao D."/>
            <person name="Yun Q."/>
            <person name="Tala"/>
            <person name="Wang J."/>
            <person name="Sun G."/>
            <person name="Baabdullah M."/>
            <person name="Yu X."/>
            <person name="Hu S."/>
            <person name="Al-Mssallem I.S."/>
            <person name="Yu J."/>
        </authorList>
    </citation>
    <scope>NUCLEOTIDE SEQUENCE</scope>
</reference>
<dbReference type="AlphaFoldDB" id="A0A060BSD3"/>
<evidence type="ECO:0000313" key="1">
    <source>
        <dbReference type="EMBL" id="AIA87318.1"/>
    </source>
</evidence>
<accession>A0A060BSD3</accession>
<organism evidence="1">
    <name type="scientific">uncultured Halothermothrix sp</name>
    <dbReference type="NCBI Taxonomy" id="543059"/>
    <lineage>
        <taxon>Bacteria</taxon>
        <taxon>Bacillati</taxon>
        <taxon>Bacillota</taxon>
        <taxon>Clostridia</taxon>
        <taxon>Halanaerobiales</taxon>
        <taxon>Halothermotrichaceae</taxon>
        <taxon>Halothermothrix</taxon>
        <taxon>environmental samples</taxon>
    </lineage>
</organism>
<sequence>MVKTHLAFAVEVAGLMEREEPAMFKELSAKLDLAASELGHWTDISDRLRLPYDEGRGIHAQDDTF</sequence>
<dbReference type="Gene3D" id="1.50.10.10">
    <property type="match status" value="1"/>
</dbReference>
<feature type="non-terminal residue" evidence="1">
    <location>
        <position position="65"/>
    </location>
</feature>
<dbReference type="EMBL" id="KF120049">
    <property type="protein sequence ID" value="AIA87318.1"/>
    <property type="molecule type" value="Genomic_DNA"/>
</dbReference>